<evidence type="ECO:0000313" key="8">
    <source>
        <dbReference type="EMBL" id="MFC3146525.1"/>
    </source>
</evidence>
<evidence type="ECO:0000259" key="7">
    <source>
        <dbReference type="PROSITE" id="PS50893"/>
    </source>
</evidence>
<dbReference type="InterPro" id="IPR003439">
    <property type="entry name" value="ABC_transporter-like_ATP-bd"/>
</dbReference>
<keyword evidence="3" id="KW-0536">Nodulation</keyword>
<dbReference type="PANTHER" id="PTHR42711:SF5">
    <property type="entry name" value="ABC TRANSPORTER ATP-BINDING PROTEIN NATA"/>
    <property type="match status" value="1"/>
</dbReference>
<dbReference type="EMBL" id="JBHRTI010000003">
    <property type="protein sequence ID" value="MFC3146525.1"/>
    <property type="molecule type" value="Genomic_DNA"/>
</dbReference>
<keyword evidence="5" id="KW-0547">Nucleotide-binding</keyword>
<evidence type="ECO:0000256" key="2">
    <source>
        <dbReference type="ARBA" id="ARBA00022448"/>
    </source>
</evidence>
<reference evidence="9" key="1">
    <citation type="journal article" date="2019" name="Int. J. Syst. Evol. Microbiol.">
        <title>The Global Catalogue of Microorganisms (GCM) 10K type strain sequencing project: providing services to taxonomists for standard genome sequencing and annotation.</title>
        <authorList>
            <consortium name="The Broad Institute Genomics Platform"/>
            <consortium name="The Broad Institute Genome Sequencing Center for Infectious Disease"/>
            <person name="Wu L."/>
            <person name="Ma J."/>
        </authorList>
    </citation>
    <scope>NUCLEOTIDE SEQUENCE [LARGE SCALE GENOMIC DNA]</scope>
    <source>
        <strain evidence="9">KCTC 52168</strain>
    </source>
</reference>
<dbReference type="SUPFAM" id="SSF52540">
    <property type="entry name" value="P-loop containing nucleoside triphosphate hydrolases"/>
    <property type="match status" value="1"/>
</dbReference>
<evidence type="ECO:0000256" key="1">
    <source>
        <dbReference type="ARBA" id="ARBA00005417"/>
    </source>
</evidence>
<dbReference type="RefSeq" id="WP_377300806.1">
    <property type="nucleotide sequence ID" value="NZ_CP180191.1"/>
</dbReference>
<evidence type="ECO:0000256" key="4">
    <source>
        <dbReference type="ARBA" id="ARBA00022475"/>
    </source>
</evidence>
<dbReference type="InterPro" id="IPR027417">
    <property type="entry name" value="P-loop_NTPase"/>
</dbReference>
<dbReference type="Pfam" id="PF00005">
    <property type="entry name" value="ABC_tran"/>
    <property type="match status" value="1"/>
</dbReference>
<evidence type="ECO:0000256" key="5">
    <source>
        <dbReference type="ARBA" id="ARBA00022741"/>
    </source>
</evidence>
<gene>
    <name evidence="8" type="ORF">ACFOEN_02585</name>
</gene>
<keyword evidence="6 8" id="KW-0067">ATP-binding</keyword>
<sequence length="259" mass="28184">MIESKDLSKSFTTGKGKQAKTVHAVSHASFVARDGLITALLGPNGAGKTTTMRMLCTLVEPSAGQALVDGLDAHKDAVKVRARLGVLSDARGLYTRLTARENVRYFGELQGMTAQAIEHRMDILVHQLGLQSIIDRRTEGFSQGERMKVALARALIHDPPNLILDEPTNGLDIMTIRLLRELLKNLRSSGKCILLSTHIMQEVAALADEVVIISAGTTVAQGTVDELQQRADAADMEEAFLKLAFPDQYQEHFAQGAQV</sequence>
<dbReference type="Gene3D" id="3.40.50.300">
    <property type="entry name" value="P-loop containing nucleotide triphosphate hydrolases"/>
    <property type="match status" value="1"/>
</dbReference>
<dbReference type="PROSITE" id="PS50893">
    <property type="entry name" value="ABC_TRANSPORTER_2"/>
    <property type="match status" value="1"/>
</dbReference>
<dbReference type="SMART" id="SM00382">
    <property type="entry name" value="AAA"/>
    <property type="match status" value="1"/>
</dbReference>
<evidence type="ECO:0000313" key="9">
    <source>
        <dbReference type="Proteomes" id="UP001595556"/>
    </source>
</evidence>
<accession>A0ABV7H2Q6</accession>
<keyword evidence="4" id="KW-0472">Membrane</keyword>
<name>A0ABV7H2Q6_9BURK</name>
<dbReference type="PANTHER" id="PTHR42711">
    <property type="entry name" value="ABC TRANSPORTER ATP-BINDING PROTEIN"/>
    <property type="match status" value="1"/>
</dbReference>
<comment type="caution">
    <text evidence="8">The sequence shown here is derived from an EMBL/GenBank/DDBJ whole genome shotgun (WGS) entry which is preliminary data.</text>
</comment>
<dbReference type="GO" id="GO:0005524">
    <property type="term" value="F:ATP binding"/>
    <property type="evidence" value="ECO:0007669"/>
    <property type="project" value="UniProtKB-KW"/>
</dbReference>
<keyword evidence="4" id="KW-1003">Cell membrane</keyword>
<protein>
    <submittedName>
        <fullName evidence="8">ATP-binding cassette domain-containing protein</fullName>
    </submittedName>
</protein>
<keyword evidence="2" id="KW-0813">Transport</keyword>
<proteinExistence type="inferred from homology"/>
<comment type="similarity">
    <text evidence="1">Belongs to the ABC transporter superfamily.</text>
</comment>
<dbReference type="PROSITE" id="PS00211">
    <property type="entry name" value="ABC_TRANSPORTER_1"/>
    <property type="match status" value="1"/>
</dbReference>
<evidence type="ECO:0000256" key="6">
    <source>
        <dbReference type="ARBA" id="ARBA00022840"/>
    </source>
</evidence>
<feature type="domain" description="ABC transporter" evidence="7">
    <location>
        <begin position="2"/>
        <end position="240"/>
    </location>
</feature>
<dbReference type="InterPro" id="IPR017871">
    <property type="entry name" value="ABC_transporter-like_CS"/>
</dbReference>
<keyword evidence="9" id="KW-1185">Reference proteome</keyword>
<evidence type="ECO:0000256" key="3">
    <source>
        <dbReference type="ARBA" id="ARBA00022458"/>
    </source>
</evidence>
<dbReference type="InterPro" id="IPR003593">
    <property type="entry name" value="AAA+_ATPase"/>
</dbReference>
<dbReference type="InterPro" id="IPR050763">
    <property type="entry name" value="ABC_transporter_ATP-binding"/>
</dbReference>
<organism evidence="8 9">
    <name type="scientific">Piscinibacterium candidicorallinum</name>
    <dbReference type="NCBI Taxonomy" id="1793872"/>
    <lineage>
        <taxon>Bacteria</taxon>
        <taxon>Pseudomonadati</taxon>
        <taxon>Pseudomonadota</taxon>
        <taxon>Betaproteobacteria</taxon>
        <taxon>Burkholderiales</taxon>
        <taxon>Piscinibacterium</taxon>
    </lineage>
</organism>
<dbReference type="Proteomes" id="UP001595556">
    <property type="component" value="Unassembled WGS sequence"/>
</dbReference>